<protein>
    <submittedName>
        <fullName evidence="5">LacI family transcriptional regulator</fullName>
    </submittedName>
</protein>
<dbReference type="InterPro" id="IPR028082">
    <property type="entry name" value="Peripla_BP_I"/>
</dbReference>
<dbReference type="OrthoDB" id="5171752at2"/>
<dbReference type="SUPFAM" id="SSF47413">
    <property type="entry name" value="lambda repressor-like DNA-binding domains"/>
    <property type="match status" value="1"/>
</dbReference>
<dbReference type="Gene3D" id="3.40.50.2300">
    <property type="match status" value="2"/>
</dbReference>
<dbReference type="Proteomes" id="UP000294257">
    <property type="component" value="Unassembled WGS sequence"/>
</dbReference>
<evidence type="ECO:0000313" key="5">
    <source>
        <dbReference type="EMBL" id="RZS39049.1"/>
    </source>
</evidence>
<evidence type="ECO:0000256" key="2">
    <source>
        <dbReference type="ARBA" id="ARBA00023125"/>
    </source>
</evidence>
<name>A0A4Q7KQG0_9PSEU</name>
<evidence type="ECO:0000259" key="4">
    <source>
        <dbReference type="PROSITE" id="PS50932"/>
    </source>
</evidence>
<dbReference type="EMBL" id="SGWQ01000004">
    <property type="protein sequence ID" value="RZS39049.1"/>
    <property type="molecule type" value="Genomic_DNA"/>
</dbReference>
<dbReference type="InterPro" id="IPR046335">
    <property type="entry name" value="LacI/GalR-like_sensor"/>
</dbReference>
<dbReference type="PANTHER" id="PTHR30146">
    <property type="entry name" value="LACI-RELATED TRANSCRIPTIONAL REPRESSOR"/>
    <property type="match status" value="1"/>
</dbReference>
<keyword evidence="6" id="KW-1185">Reference proteome</keyword>
<dbReference type="InterPro" id="IPR000843">
    <property type="entry name" value="HTH_LacI"/>
</dbReference>
<dbReference type="AlphaFoldDB" id="A0A4Q7KQG0"/>
<dbReference type="CDD" id="cd06279">
    <property type="entry name" value="PBP1_LacI-like"/>
    <property type="match status" value="1"/>
</dbReference>
<dbReference type="Gene3D" id="1.10.260.40">
    <property type="entry name" value="lambda repressor-like DNA-binding domains"/>
    <property type="match status" value="1"/>
</dbReference>
<dbReference type="PANTHER" id="PTHR30146:SF138">
    <property type="entry name" value="TRANSCRIPTIONAL REGULATORY PROTEIN"/>
    <property type="match status" value="1"/>
</dbReference>
<evidence type="ECO:0000256" key="1">
    <source>
        <dbReference type="ARBA" id="ARBA00023015"/>
    </source>
</evidence>
<reference evidence="5 6" key="1">
    <citation type="submission" date="2019-02" db="EMBL/GenBank/DDBJ databases">
        <title>Genomic Encyclopedia of Type Strains, Phase IV (KMG-IV): sequencing the most valuable type-strain genomes for metagenomic binning, comparative biology and taxonomic classification.</title>
        <authorList>
            <person name="Goeker M."/>
        </authorList>
    </citation>
    <scope>NUCLEOTIDE SEQUENCE [LARGE SCALE GENOMIC DNA]</scope>
    <source>
        <strain evidence="5 6">DSM 101727</strain>
    </source>
</reference>
<dbReference type="SMART" id="SM00354">
    <property type="entry name" value="HTH_LACI"/>
    <property type="match status" value="1"/>
</dbReference>
<keyword evidence="2" id="KW-0238">DNA-binding</keyword>
<accession>A0A4Q7KQG0</accession>
<dbReference type="Pfam" id="PF13377">
    <property type="entry name" value="Peripla_BP_3"/>
    <property type="match status" value="1"/>
</dbReference>
<keyword evidence="3" id="KW-0804">Transcription</keyword>
<dbReference type="InterPro" id="IPR010982">
    <property type="entry name" value="Lambda_DNA-bd_dom_sf"/>
</dbReference>
<dbReference type="GO" id="GO:0003700">
    <property type="term" value="F:DNA-binding transcription factor activity"/>
    <property type="evidence" value="ECO:0007669"/>
    <property type="project" value="TreeGrafter"/>
</dbReference>
<dbReference type="SUPFAM" id="SSF53822">
    <property type="entry name" value="Periplasmic binding protein-like I"/>
    <property type="match status" value="1"/>
</dbReference>
<evidence type="ECO:0000256" key="3">
    <source>
        <dbReference type="ARBA" id="ARBA00023163"/>
    </source>
</evidence>
<gene>
    <name evidence="5" type="ORF">EV193_104260</name>
</gene>
<feature type="domain" description="HTH lacI-type" evidence="4">
    <location>
        <begin position="7"/>
        <end position="62"/>
    </location>
</feature>
<keyword evidence="1" id="KW-0805">Transcription regulation</keyword>
<dbReference type="RefSeq" id="WP_130344636.1">
    <property type="nucleotide sequence ID" value="NZ_SGWQ01000004.1"/>
</dbReference>
<proteinExistence type="predicted"/>
<dbReference type="Pfam" id="PF00356">
    <property type="entry name" value="LacI"/>
    <property type="match status" value="1"/>
</dbReference>
<dbReference type="PROSITE" id="PS50932">
    <property type="entry name" value="HTH_LACI_2"/>
    <property type="match status" value="1"/>
</dbReference>
<sequence length="352" mass="37000">MARTTRPTLTHVAASAGVSVSTASLAFSGAGPVSERTRQRVLDAAAELGYAGPDPMARSLRQGRTGIIGVVFAERLRHAFRDPVAIALLDGLAEELGPVGPGLLVLTGNDERAGPSTEQLAAAPLDAAVFATCDLEEEPLVEPLRVREIPMVGIEGPRMPGVSLVDIDNIGASREVTEHILSLGHKRIAAVVLPWRPGRQRGFLDRARRDLSGSVVFADRLRGTEEAIGASVHAWEAAASTVEEGRAAGRALLDVDEPPTAIVAHSDLLAAGVIQAAHELGLRVPEDLSVAGFDGIDTPWLDPLTLTTAVQPMVEKGRIAGRMVTDLLAGRTPEDVLLPVHLRVGGTTAPPR</sequence>
<organism evidence="5 6">
    <name type="scientific">Herbihabitans rhizosphaerae</name>
    <dbReference type="NCBI Taxonomy" id="1872711"/>
    <lineage>
        <taxon>Bacteria</taxon>
        <taxon>Bacillati</taxon>
        <taxon>Actinomycetota</taxon>
        <taxon>Actinomycetes</taxon>
        <taxon>Pseudonocardiales</taxon>
        <taxon>Pseudonocardiaceae</taxon>
        <taxon>Herbihabitans</taxon>
    </lineage>
</organism>
<evidence type="ECO:0000313" key="6">
    <source>
        <dbReference type="Proteomes" id="UP000294257"/>
    </source>
</evidence>
<comment type="caution">
    <text evidence="5">The sequence shown here is derived from an EMBL/GenBank/DDBJ whole genome shotgun (WGS) entry which is preliminary data.</text>
</comment>
<dbReference type="CDD" id="cd01392">
    <property type="entry name" value="HTH_LacI"/>
    <property type="match status" value="1"/>
</dbReference>
<dbReference type="GO" id="GO:0000976">
    <property type="term" value="F:transcription cis-regulatory region binding"/>
    <property type="evidence" value="ECO:0007669"/>
    <property type="project" value="TreeGrafter"/>
</dbReference>